<dbReference type="InterPro" id="IPR009080">
    <property type="entry name" value="tRNAsynth_Ia_anticodon-bd"/>
</dbReference>
<feature type="domain" description="GST N-terminal" evidence="3">
    <location>
        <begin position="239"/>
        <end position="338"/>
    </location>
</feature>
<dbReference type="SUPFAM" id="SSF47323">
    <property type="entry name" value="Anticodon-binding domain of a subclass of class I aminoacyl-tRNA synthetases"/>
    <property type="match status" value="1"/>
</dbReference>
<dbReference type="InterPro" id="IPR040079">
    <property type="entry name" value="Glutathione_S-Trfase"/>
</dbReference>
<dbReference type="InterPro" id="IPR036249">
    <property type="entry name" value="Thioredoxin-like_sf"/>
</dbReference>
<feature type="region of interest" description="Disordered" evidence="2">
    <location>
        <begin position="475"/>
        <end position="494"/>
    </location>
</feature>
<protein>
    <recommendedName>
        <fullName evidence="7">Glutathione S-transferase</fullName>
    </recommendedName>
</protein>
<evidence type="ECO:0000259" key="4">
    <source>
        <dbReference type="PROSITE" id="PS50405"/>
    </source>
</evidence>
<dbReference type="PROSITE" id="PS50404">
    <property type="entry name" value="GST_NTER"/>
    <property type="match status" value="1"/>
</dbReference>
<dbReference type="CDD" id="cd00299">
    <property type="entry name" value="GST_C_family"/>
    <property type="match status" value="1"/>
</dbReference>
<accession>A0ABP0NVW9</accession>
<feature type="compositionally biased region" description="Basic and acidic residues" evidence="2">
    <location>
        <begin position="107"/>
        <end position="123"/>
    </location>
</feature>
<dbReference type="Gene3D" id="1.20.1050.10">
    <property type="match status" value="1"/>
</dbReference>
<sequence length="494" mass="55925">METWYQSVTATATSLKPATAAAGLVGCRAQPIITTTLEVRGVEELLNRVYEEYRQFCRENGKSVPDLQINLTENQLVYNSKAPFTGGMGLDDDEGDGKDKRKGKSRSAKEPVKSQDGNIDRGEPGPNAPPVQEIEKLIDERNEARRANNFPEADRIRQLLHSRGVALMDEPGGRGKGAEAKSVAPVALGAVGLSFQGASLVAENVKAAQTSRDALWDPSWVETHGERTIAKRVAAPKDLPLKLYTSWFCPFAQRAWIAVEEKQLDYSYVEINPYEVDDRLPGGYTKKQLPLEVKKAMYPDFIASSPRGLVPSVDCNGDKVWESLHVVQYIDERFDHPPYFLPRNDPVKRAHVRIWSDFVTEKMQRNFYVHLMDQDPAAQAKAKDVFFQECRTFARAMSKDGPYFLGKEISMVDIALFPFWQRFLWVGRHYRGLEMPKDKEFERLQRWWEATCNRPAFKATLVCQDRLISSYGQYSRNEGTSDCAKGLQSSLKQK</sequence>
<dbReference type="InterPro" id="IPR004045">
    <property type="entry name" value="Glutathione_S-Trfase_N"/>
</dbReference>
<evidence type="ECO:0000313" key="6">
    <source>
        <dbReference type="Proteomes" id="UP001642484"/>
    </source>
</evidence>
<dbReference type="CDD" id="cd00570">
    <property type="entry name" value="GST_N_family"/>
    <property type="match status" value="1"/>
</dbReference>
<comment type="caution">
    <text evidence="5">The sequence shown here is derived from an EMBL/GenBank/DDBJ whole genome shotgun (WGS) entry which is preliminary data.</text>
</comment>
<evidence type="ECO:0000256" key="2">
    <source>
        <dbReference type="SAM" id="MobiDB-lite"/>
    </source>
</evidence>
<dbReference type="PANTHER" id="PTHR43968">
    <property type="match status" value="1"/>
</dbReference>
<evidence type="ECO:0008006" key="7">
    <source>
        <dbReference type="Google" id="ProtNLM"/>
    </source>
</evidence>
<feature type="region of interest" description="Disordered" evidence="2">
    <location>
        <begin position="81"/>
        <end position="132"/>
    </location>
</feature>
<feature type="domain" description="GST C-terminal" evidence="4">
    <location>
        <begin position="345"/>
        <end position="471"/>
    </location>
</feature>
<dbReference type="Proteomes" id="UP001642484">
    <property type="component" value="Unassembled WGS sequence"/>
</dbReference>
<dbReference type="Gene3D" id="1.20.120.1910">
    <property type="entry name" value="Cysteine-tRNA ligase, C-terminal anti-codon recognition domain"/>
    <property type="match status" value="1"/>
</dbReference>
<gene>
    <name evidence="5" type="ORF">CCMP2556_LOCUS33366</name>
</gene>
<reference evidence="5 6" key="1">
    <citation type="submission" date="2024-02" db="EMBL/GenBank/DDBJ databases">
        <authorList>
            <person name="Chen Y."/>
            <person name="Shah S."/>
            <person name="Dougan E. K."/>
            <person name="Thang M."/>
            <person name="Chan C."/>
        </authorList>
    </citation>
    <scope>NUCLEOTIDE SEQUENCE [LARGE SCALE GENOMIC DNA]</scope>
</reference>
<keyword evidence="6" id="KW-1185">Reference proteome</keyword>
<keyword evidence="1" id="KW-0560">Oxidoreductase</keyword>
<name>A0ABP0NVW9_9DINO</name>
<evidence type="ECO:0000259" key="3">
    <source>
        <dbReference type="PROSITE" id="PS50404"/>
    </source>
</evidence>
<dbReference type="SUPFAM" id="SSF52833">
    <property type="entry name" value="Thioredoxin-like"/>
    <property type="match status" value="1"/>
</dbReference>
<dbReference type="Gene3D" id="3.40.30.10">
    <property type="entry name" value="Glutaredoxin"/>
    <property type="match status" value="1"/>
</dbReference>
<dbReference type="PANTHER" id="PTHR43968:SF6">
    <property type="entry name" value="GLUTATHIONE S-TRANSFERASE OMEGA"/>
    <property type="match status" value="1"/>
</dbReference>
<dbReference type="InterPro" id="IPR036282">
    <property type="entry name" value="Glutathione-S-Trfase_C_sf"/>
</dbReference>
<dbReference type="SFLD" id="SFLDS00019">
    <property type="entry name" value="Glutathione_Transferase_(cytos"/>
    <property type="match status" value="1"/>
</dbReference>
<dbReference type="SFLD" id="SFLDG00358">
    <property type="entry name" value="Main_(cytGST)"/>
    <property type="match status" value="1"/>
</dbReference>
<dbReference type="PROSITE" id="PS50405">
    <property type="entry name" value="GST_CTER"/>
    <property type="match status" value="1"/>
</dbReference>
<evidence type="ECO:0000313" key="5">
    <source>
        <dbReference type="EMBL" id="CAK9067947.1"/>
    </source>
</evidence>
<dbReference type="Pfam" id="PF13410">
    <property type="entry name" value="GST_C_2"/>
    <property type="match status" value="1"/>
</dbReference>
<dbReference type="InterPro" id="IPR010987">
    <property type="entry name" value="Glutathione-S-Trfase_C-like"/>
</dbReference>
<dbReference type="InterPro" id="IPR005442">
    <property type="entry name" value="GST_omega"/>
</dbReference>
<proteinExistence type="predicted"/>
<evidence type="ECO:0000256" key="1">
    <source>
        <dbReference type="ARBA" id="ARBA00023002"/>
    </source>
</evidence>
<dbReference type="InterPro" id="IPR050983">
    <property type="entry name" value="GST_Omega/HSP26"/>
</dbReference>
<dbReference type="Pfam" id="PF13417">
    <property type="entry name" value="GST_N_3"/>
    <property type="match status" value="1"/>
</dbReference>
<dbReference type="PRINTS" id="PR01625">
    <property type="entry name" value="GSTRNSFRASEO"/>
</dbReference>
<dbReference type="EMBL" id="CAXAMN010022273">
    <property type="protein sequence ID" value="CAK9067947.1"/>
    <property type="molecule type" value="Genomic_DNA"/>
</dbReference>
<dbReference type="SUPFAM" id="SSF47616">
    <property type="entry name" value="GST C-terminal domain-like"/>
    <property type="match status" value="1"/>
</dbReference>
<organism evidence="5 6">
    <name type="scientific">Durusdinium trenchii</name>
    <dbReference type="NCBI Taxonomy" id="1381693"/>
    <lineage>
        <taxon>Eukaryota</taxon>
        <taxon>Sar</taxon>
        <taxon>Alveolata</taxon>
        <taxon>Dinophyceae</taxon>
        <taxon>Suessiales</taxon>
        <taxon>Symbiodiniaceae</taxon>
        <taxon>Durusdinium</taxon>
    </lineage>
</organism>